<feature type="domain" description="2'-5'-oligoadenylate synthetase 1" evidence="12">
    <location>
        <begin position="768"/>
        <end position="952"/>
    </location>
</feature>
<protein>
    <recommendedName>
        <fullName evidence="5">2'-5' oligoadenylate synthase</fullName>
        <ecNumber evidence="5">2.7.7.84</ecNumber>
    </recommendedName>
</protein>
<comment type="caution">
    <text evidence="13">The sequence shown here is derived from an EMBL/GenBank/DDBJ whole genome shotgun (WGS) entry which is preliminary data.</text>
</comment>
<dbReference type="Gene3D" id="1.10.1410.20">
    <property type="entry name" value="2'-5'-oligoadenylate synthetase 1, domain 2"/>
    <property type="match status" value="3"/>
</dbReference>
<dbReference type="InterPro" id="IPR043518">
    <property type="entry name" value="2-5OAS_N_CS"/>
</dbReference>
<dbReference type="GO" id="GO:0016020">
    <property type="term" value="C:membrane"/>
    <property type="evidence" value="ECO:0007669"/>
    <property type="project" value="TreeGrafter"/>
</dbReference>
<dbReference type="GO" id="GO:0051607">
    <property type="term" value="P:defense response to virus"/>
    <property type="evidence" value="ECO:0007669"/>
    <property type="project" value="UniProtKB-KW"/>
</dbReference>
<evidence type="ECO:0000256" key="2">
    <source>
        <dbReference type="ARBA" id="ARBA00001946"/>
    </source>
</evidence>
<dbReference type="InterPro" id="IPR002934">
    <property type="entry name" value="Polymerase_NTP_transf_dom"/>
</dbReference>
<comment type="subcellular location">
    <subcellularLocation>
        <location evidence="3">Cytoplasm</location>
    </subcellularLocation>
</comment>
<dbReference type="Pfam" id="PF10421">
    <property type="entry name" value="OAS1_C"/>
    <property type="match status" value="3"/>
</dbReference>
<evidence type="ECO:0000256" key="4">
    <source>
        <dbReference type="ARBA" id="ARBA00009526"/>
    </source>
</evidence>
<feature type="domain" description="Polymerase nucleotidyl transferase" evidence="11">
    <location>
        <begin position="454"/>
        <end position="505"/>
    </location>
</feature>
<evidence type="ECO:0000259" key="11">
    <source>
        <dbReference type="Pfam" id="PF01909"/>
    </source>
</evidence>
<keyword evidence="10" id="KW-0051">Antiviral defense</keyword>
<dbReference type="PROSITE" id="PS00833">
    <property type="entry name" value="25A_SYNTH_2"/>
    <property type="match status" value="3"/>
</dbReference>
<dbReference type="PROSITE" id="PS50152">
    <property type="entry name" value="25A_SYNTH_3"/>
    <property type="match status" value="2"/>
</dbReference>
<dbReference type="EC" id="2.7.7.84" evidence="5"/>
<keyword evidence="14" id="KW-1185">Reference proteome</keyword>
<keyword evidence="9" id="KW-0694">RNA-binding</keyword>
<dbReference type="SUPFAM" id="SSF81631">
    <property type="entry name" value="PAP/OAS1 substrate-binding domain"/>
    <property type="match status" value="3"/>
</dbReference>
<dbReference type="InterPro" id="IPR006116">
    <property type="entry name" value="NT_2-5OAS_ClassI-CCAase"/>
</dbReference>
<evidence type="ECO:0000313" key="13">
    <source>
        <dbReference type="EMBL" id="TFJ97528.1"/>
    </source>
</evidence>
<keyword evidence="7" id="KW-0399">Innate immunity</keyword>
<dbReference type="GO" id="GO:0003725">
    <property type="term" value="F:double-stranded RNA binding"/>
    <property type="evidence" value="ECO:0007669"/>
    <property type="project" value="TreeGrafter"/>
</dbReference>
<dbReference type="FunFam" id="3.30.460.10:FF:000007">
    <property type="entry name" value="2'-5'-oligoadenylate synthetase 1"/>
    <property type="match status" value="2"/>
</dbReference>
<dbReference type="PROSITE" id="PS00832">
    <property type="entry name" value="25A_SYNTH_1"/>
    <property type="match status" value="2"/>
</dbReference>
<dbReference type="STRING" id="55544.A0A4D9DKU9"/>
<keyword evidence="8" id="KW-0391">Immunity</keyword>
<dbReference type="Proteomes" id="UP000297703">
    <property type="component" value="Unassembled WGS sequence"/>
</dbReference>
<dbReference type="Pfam" id="PF01909">
    <property type="entry name" value="NTP_transf_2"/>
    <property type="match status" value="2"/>
</dbReference>
<dbReference type="CDD" id="cd05400">
    <property type="entry name" value="NT_2-5OAS_ClassI-CCAase"/>
    <property type="match status" value="2"/>
</dbReference>
<evidence type="ECO:0000256" key="6">
    <source>
        <dbReference type="ARBA" id="ARBA00022490"/>
    </source>
</evidence>
<dbReference type="InterPro" id="IPR043519">
    <property type="entry name" value="NT_sf"/>
</dbReference>
<dbReference type="FunFam" id="1.10.1410.20:FF:000001">
    <property type="entry name" value="2'-5'-oligoadenylate synthetase 1"/>
    <property type="match status" value="3"/>
</dbReference>
<gene>
    <name evidence="13" type="ORF">DR999_PMT20638</name>
</gene>
<sequence>MALDLYQTPARKLDKFIFDTLQPDSTFLCQAGQAIDAICEFLKTNCFADRPPPRVKVLKVVKGGSLGKGTSLKGGSDADLVVFLSCFKGYGDQETNRAGIIKEIERMLEKCQQQKHFEVFIEQSRWPNPRVLSFMMSSKTLNESIEFDVLPAYNALSSGAKPPSQVYEELIQSCSRAGEFSTCFTELQRDFVVDRRTKVKSLIRLVKHWYKQHVRPYKEYLGKGESLPPQYALELLSVYAWEQGSRDRAFDMAEGFRTVLELIRQYEQLCVYWTINYNFADEVLAGFLHHQLQKARPIILDPADPTGIVGEGSRWDLLALEAEHCCAQQCCMDLYGVPVQPWDVPPEQTLKGSRGFEIHTGAQEHPDSAPQPGPAYTSNQAMAVQQPQSHSARGTHIVSSPPPVMGLYQTPAEELDTFISNDLQPNRVFKTQISTAIHTIFLFLTQNCFRNSGSAMRVLKVVKAGSSGKGTALKAVSDVDLVVFVSSITDFRALKAERKKIIAEIQTRLEECRESLGKDLVLSIKKTKWENPRVLTFTLTSNTVDGQIDFDVLPAFDALGQLYRDYKPDPRVYIKLTESDPEGSEFSPCFTELQRNFVVALPTKLKSLIRLVKRWYKQYVLPHKKKLGERESLPPQYALELLSVYAWERGGRDPGFNMAEGFRTVLELIRQYKQLCVYWTINYGFENETLRRYLESQLRKPRPIILDPADPTGIVGQGSRWDLVAEEAEHCCAQQCCRKRNGSAVQPWNVPLQQTRIVAEGQLYRDYKPDPRVYIKLTESDPEGSEFSPCFTELQRNFVVALPTKLKSLIRLVKRWYKQYVLPHKKKLGERESLPPQYALELLSVYAWERGGRDPGFNMAEGFRTVLELIRQYKQLCVYWTINYGFENETLRRYLESQLRKPRPIILDPADPTGIVGQGSRWDLVAEEAEHCCAQQCCRKRNGSAVQPWNVPLQQTRIVAEGDFVLHSRTTDEEYPITENRMFAPGSHAAPAMRPAQAAEQESYCTLL</sequence>
<evidence type="ECO:0000313" key="14">
    <source>
        <dbReference type="Proteomes" id="UP000297703"/>
    </source>
</evidence>
<keyword evidence="6" id="KW-0963">Cytoplasm</keyword>
<dbReference type="PANTHER" id="PTHR11258:SF4">
    <property type="entry name" value="2'-5'-OLIGOADENYLATE SYNTHASE 3"/>
    <property type="match status" value="1"/>
</dbReference>
<comment type="similarity">
    <text evidence="4">Belongs to the 2-5A synthase family.</text>
</comment>
<comment type="catalytic activity">
    <reaction evidence="1">
        <text>3 ATP = 5'-triphosphoadenylyl-(2'-&gt;5')-adenylyl-(2'-&gt;5')-adenosine + 2 diphosphate</text>
        <dbReference type="Rhea" id="RHEA:34407"/>
        <dbReference type="ChEBI" id="CHEBI:30616"/>
        <dbReference type="ChEBI" id="CHEBI:33019"/>
        <dbReference type="ChEBI" id="CHEBI:67143"/>
        <dbReference type="EC" id="2.7.7.84"/>
    </reaction>
</comment>
<dbReference type="OrthoDB" id="1885901at2759"/>
<dbReference type="Gene3D" id="3.30.460.10">
    <property type="entry name" value="Beta Polymerase, domain 2"/>
    <property type="match status" value="2"/>
</dbReference>
<feature type="domain" description="2'-5'-oligoadenylate synthetase 1" evidence="12">
    <location>
        <begin position="567"/>
        <end position="751"/>
    </location>
</feature>
<evidence type="ECO:0000256" key="10">
    <source>
        <dbReference type="ARBA" id="ARBA00023118"/>
    </source>
</evidence>
<dbReference type="InterPro" id="IPR018952">
    <property type="entry name" value="2-5-oligoAdlate_synth_1_dom2/C"/>
</dbReference>
<evidence type="ECO:0000256" key="8">
    <source>
        <dbReference type="ARBA" id="ARBA00022859"/>
    </source>
</evidence>
<dbReference type="GO" id="GO:0045071">
    <property type="term" value="P:negative regulation of viral genome replication"/>
    <property type="evidence" value="ECO:0007669"/>
    <property type="project" value="TreeGrafter"/>
</dbReference>
<accession>A0A4D9DKU9</accession>
<reference evidence="13 14" key="1">
    <citation type="submission" date="2019-04" db="EMBL/GenBank/DDBJ databases">
        <title>Draft genome of the big-headed turtle Platysternon megacephalum.</title>
        <authorList>
            <person name="Gong S."/>
        </authorList>
    </citation>
    <scope>NUCLEOTIDE SEQUENCE [LARGE SCALE GENOMIC DNA]</scope>
    <source>
        <strain evidence="13">DO16091913</strain>
        <tissue evidence="13">Muscle</tissue>
    </source>
</reference>
<evidence type="ECO:0000256" key="9">
    <source>
        <dbReference type="ARBA" id="ARBA00022884"/>
    </source>
</evidence>
<comment type="cofactor">
    <cofactor evidence="2">
        <name>Mg(2+)</name>
        <dbReference type="ChEBI" id="CHEBI:18420"/>
    </cofactor>
</comment>
<dbReference type="GO" id="GO:0005829">
    <property type="term" value="C:cytosol"/>
    <property type="evidence" value="ECO:0007669"/>
    <property type="project" value="TreeGrafter"/>
</dbReference>
<evidence type="ECO:0000256" key="1">
    <source>
        <dbReference type="ARBA" id="ARBA00001112"/>
    </source>
</evidence>
<organism evidence="13 14">
    <name type="scientific">Platysternon megacephalum</name>
    <name type="common">big-headed turtle</name>
    <dbReference type="NCBI Taxonomy" id="55544"/>
    <lineage>
        <taxon>Eukaryota</taxon>
        <taxon>Metazoa</taxon>
        <taxon>Chordata</taxon>
        <taxon>Craniata</taxon>
        <taxon>Vertebrata</taxon>
        <taxon>Euteleostomi</taxon>
        <taxon>Archelosauria</taxon>
        <taxon>Testudinata</taxon>
        <taxon>Testudines</taxon>
        <taxon>Cryptodira</taxon>
        <taxon>Durocryptodira</taxon>
        <taxon>Testudinoidea</taxon>
        <taxon>Platysternidae</taxon>
        <taxon>Platysternon</taxon>
    </lineage>
</organism>
<dbReference type="InterPro" id="IPR006117">
    <property type="entry name" value="2-5OAS_C_CS"/>
</dbReference>
<feature type="domain" description="2'-5'-oligoadenylate synthetase 1" evidence="12">
    <location>
        <begin position="161"/>
        <end position="346"/>
    </location>
</feature>
<dbReference type="SUPFAM" id="SSF81301">
    <property type="entry name" value="Nucleotidyltransferase"/>
    <property type="match status" value="3"/>
</dbReference>
<evidence type="ECO:0000259" key="12">
    <source>
        <dbReference type="Pfam" id="PF10421"/>
    </source>
</evidence>
<dbReference type="GO" id="GO:0001730">
    <property type="term" value="F:2'-5'-oligoadenylate synthetase activity"/>
    <property type="evidence" value="ECO:0007669"/>
    <property type="project" value="UniProtKB-EC"/>
</dbReference>
<dbReference type="EMBL" id="QXTE01000484">
    <property type="protein sequence ID" value="TFJ97528.1"/>
    <property type="molecule type" value="Genomic_DNA"/>
</dbReference>
<reference evidence="13 14" key="2">
    <citation type="submission" date="2019-04" db="EMBL/GenBank/DDBJ databases">
        <title>The genome sequence of big-headed turtle.</title>
        <authorList>
            <person name="Gong S."/>
        </authorList>
    </citation>
    <scope>NUCLEOTIDE SEQUENCE [LARGE SCALE GENOMIC DNA]</scope>
    <source>
        <strain evidence="13">DO16091913</strain>
        <tissue evidence="13">Muscle</tissue>
    </source>
</reference>
<dbReference type="PANTHER" id="PTHR11258">
    <property type="entry name" value="2-5 OLIGOADENYLATE SYNTHETASE"/>
    <property type="match status" value="1"/>
</dbReference>
<dbReference type="AlphaFoldDB" id="A0A4D9DKU9"/>
<evidence type="ECO:0000256" key="7">
    <source>
        <dbReference type="ARBA" id="ARBA00022588"/>
    </source>
</evidence>
<dbReference type="GO" id="GO:0045087">
    <property type="term" value="P:innate immune response"/>
    <property type="evidence" value="ECO:0007669"/>
    <property type="project" value="UniProtKB-KW"/>
</dbReference>
<evidence type="ECO:0000256" key="3">
    <source>
        <dbReference type="ARBA" id="ARBA00004496"/>
    </source>
</evidence>
<name>A0A4D9DKU9_9SAUR</name>
<feature type="domain" description="Polymerase nucleotidyl transferase" evidence="11">
    <location>
        <begin position="55"/>
        <end position="110"/>
    </location>
</feature>
<evidence type="ECO:0000256" key="5">
    <source>
        <dbReference type="ARBA" id="ARBA00012577"/>
    </source>
</evidence>
<proteinExistence type="inferred from homology"/>
<dbReference type="GO" id="GO:0005654">
    <property type="term" value="C:nucleoplasm"/>
    <property type="evidence" value="ECO:0007669"/>
    <property type="project" value="TreeGrafter"/>
</dbReference>